<keyword evidence="6 10" id="KW-0560">Oxidoreductase</keyword>
<evidence type="ECO:0000313" key="10">
    <source>
        <dbReference type="EMBL" id="KRG22234.1"/>
    </source>
</evidence>
<proteinExistence type="inferred from homology"/>
<reference evidence="10" key="1">
    <citation type="submission" date="2015-09" db="EMBL/GenBank/DDBJ databases">
        <title>Draft Genome Sequences of Two Novel Amoeba-resistant Intranuclear Bacteria, Candidatus Berkiella cookevillensis and Candidatus Berkiella aquae.</title>
        <authorList>
            <person name="Mehari Y.T."/>
            <person name="Arivett B.A."/>
            <person name="Farone A.L."/>
            <person name="Gunderson J.H."/>
            <person name="Farone M.B."/>
        </authorList>
    </citation>
    <scope>NUCLEOTIDE SEQUENCE [LARGE SCALE GENOMIC DNA]</scope>
    <source>
        <strain evidence="10">HT99</strain>
    </source>
</reference>
<evidence type="ECO:0000256" key="1">
    <source>
        <dbReference type="ARBA" id="ARBA00001974"/>
    </source>
</evidence>
<dbReference type="GO" id="GO:0016705">
    <property type="term" value="F:oxidoreductase activity, acting on paired donors, with incorporation or reduction of molecular oxygen"/>
    <property type="evidence" value="ECO:0007669"/>
    <property type="project" value="InterPro"/>
</dbReference>
<sequence length="395" mass="44208">MRYDIIVVGAGMVGLSCVLALAEQGFKVALIEAQTTPPKPLPQTQQAFDNRVVAISRASQQLFERLGIWSIIKNSRSCAYQSMKVWDSTMDGKIEFCATDYFETDLGHIIEQQVILGALWQKVAGHHSVTYYWGTTVKSQTTDEKIIELTLANDEKLQATLVVAADGANSILRQLCQLSSRGWDYQQKAVVATVRGELSHHDTAYQRFASDGSLALLPLADPYHSSIVWATSPTFAANLCKQDETSFNQTLTQEIDGVMGNLQLIGQRFTFELRTHHIKKYAAARCVFVGDAAHTLHPLAGQGVNLGFLDVAELVKAVSQAKGKAKDFGLPSVLLRYERRRKWHNQIMIFSMELFKRGFMSQNNFIQRIRNSGLNFVDRQKPLKQLFARLAMGTF</sequence>
<dbReference type="UniPathway" id="UPA00232"/>
<protein>
    <submittedName>
        <fullName evidence="10">2-octaprenylphenol hydroxylase</fullName>
        <ecNumber evidence="10">1.14.13.-</ecNumber>
    </submittedName>
    <submittedName>
        <fullName evidence="11">UbiH/UbiF/VisC/COQ6 family ubiquinone biosynthesis hydroxylase</fullName>
    </submittedName>
</protein>
<gene>
    <name evidence="10" type="primary">ubiI</name>
    <name evidence="10" type="ORF">HT99x_00653</name>
    <name evidence="11" type="ORF">HT99x_014080</name>
</gene>
<dbReference type="PROSITE" id="PS01304">
    <property type="entry name" value="UBIH"/>
    <property type="match status" value="1"/>
</dbReference>
<dbReference type="EMBL" id="LKAJ01000002">
    <property type="protein sequence ID" value="KRG22234.1"/>
    <property type="molecule type" value="Genomic_DNA"/>
</dbReference>
<evidence type="ECO:0000313" key="12">
    <source>
        <dbReference type="Proteomes" id="UP000051497"/>
    </source>
</evidence>
<reference evidence="11" key="3">
    <citation type="submission" date="2021-06" db="EMBL/GenBank/DDBJ databases">
        <title>Genomic Description and Analysis of Intracellular Bacteria, Candidatus Berkiella cookevillensis and Candidatus Berkiella aquae.</title>
        <authorList>
            <person name="Kidane D.T."/>
            <person name="Mehari Y.T."/>
            <person name="Rice F.C."/>
            <person name="Arivett B.A."/>
            <person name="Farone A.L."/>
            <person name="Berk S.G."/>
            <person name="Farone M.B."/>
        </authorList>
    </citation>
    <scope>NUCLEOTIDE SEQUENCE</scope>
    <source>
        <strain evidence="11">HT99</strain>
    </source>
</reference>
<evidence type="ECO:0000256" key="4">
    <source>
        <dbReference type="ARBA" id="ARBA00022630"/>
    </source>
</evidence>
<dbReference type="EC" id="1.14.13.-" evidence="10"/>
<evidence type="ECO:0000256" key="5">
    <source>
        <dbReference type="ARBA" id="ARBA00022827"/>
    </source>
</evidence>
<evidence type="ECO:0000256" key="7">
    <source>
        <dbReference type="ARBA" id="ARBA00023033"/>
    </source>
</evidence>
<dbReference type="GO" id="GO:0006744">
    <property type="term" value="P:ubiquinone biosynthetic process"/>
    <property type="evidence" value="ECO:0007669"/>
    <property type="project" value="UniProtKB-UniPathway"/>
</dbReference>
<dbReference type="SUPFAM" id="SSF51905">
    <property type="entry name" value="FAD/NAD(P)-binding domain"/>
    <property type="match status" value="1"/>
</dbReference>
<keyword evidence="12" id="KW-1185">Reference proteome</keyword>
<keyword evidence="7" id="KW-0503">Monooxygenase</keyword>
<evidence type="ECO:0000256" key="8">
    <source>
        <dbReference type="ARBA" id="ARBA00065734"/>
    </source>
</evidence>
<dbReference type="InterPro" id="IPR002938">
    <property type="entry name" value="FAD-bd"/>
</dbReference>
<dbReference type="PROSITE" id="PS51257">
    <property type="entry name" value="PROKAR_LIPOPROTEIN"/>
    <property type="match status" value="1"/>
</dbReference>
<organism evidence="10">
    <name type="scientific">Candidatus Berkiella aquae</name>
    <dbReference type="NCBI Taxonomy" id="295108"/>
    <lineage>
        <taxon>Bacteria</taxon>
        <taxon>Pseudomonadati</taxon>
        <taxon>Pseudomonadota</taxon>
        <taxon>Gammaproteobacteria</taxon>
        <taxon>Candidatus Berkiellales</taxon>
        <taxon>Candidatus Berkiellaceae</taxon>
        <taxon>Candidatus Berkiella</taxon>
    </lineage>
</organism>
<comment type="subunit">
    <text evidence="8">Component of the Ubi complex metabolon, which regroups five ubiquinone biosynthesis proteins (UbiE, UbiF, UbiG, UbiH and UbiI) and two accessory factors (UbiK and the lipid-binding protein UbiJ).</text>
</comment>
<evidence type="ECO:0000313" key="11">
    <source>
        <dbReference type="EMBL" id="MCS5712565.1"/>
    </source>
</evidence>
<evidence type="ECO:0000256" key="2">
    <source>
        <dbReference type="ARBA" id="ARBA00004749"/>
    </source>
</evidence>
<comment type="similarity">
    <text evidence="3">Belongs to the UbiH/COQ6 family.</text>
</comment>
<dbReference type="GO" id="GO:0004497">
    <property type="term" value="F:monooxygenase activity"/>
    <property type="evidence" value="ECO:0007669"/>
    <property type="project" value="UniProtKB-KW"/>
</dbReference>
<comment type="cofactor">
    <cofactor evidence="1">
        <name>FAD</name>
        <dbReference type="ChEBI" id="CHEBI:57692"/>
    </cofactor>
</comment>
<evidence type="ECO:0000256" key="6">
    <source>
        <dbReference type="ARBA" id="ARBA00023002"/>
    </source>
</evidence>
<dbReference type="Gene3D" id="3.50.50.60">
    <property type="entry name" value="FAD/NAD(P)-binding domain"/>
    <property type="match status" value="2"/>
</dbReference>
<dbReference type="Proteomes" id="UP000051497">
    <property type="component" value="Unassembled WGS sequence"/>
</dbReference>
<reference evidence="11" key="2">
    <citation type="journal article" date="2016" name="Genome Announc.">
        <title>Draft Genome Sequences of Two Novel Amoeba-Resistant Intranuclear Bacteria, 'Candidatus Berkiella cookevillensis' and 'Candidatus Berkiella aquae'.</title>
        <authorList>
            <person name="Mehari Y.T."/>
            <person name="Arivett B.A."/>
            <person name="Farone A.L."/>
            <person name="Gunderson J.H."/>
            <person name="Farone M.B."/>
        </authorList>
    </citation>
    <scope>NUCLEOTIDE SEQUENCE</scope>
    <source>
        <strain evidence="11">HT99</strain>
    </source>
</reference>
<dbReference type="OrthoDB" id="9769565at2"/>
<dbReference type="NCBIfam" id="TIGR01988">
    <property type="entry name" value="Ubi-OHases"/>
    <property type="match status" value="1"/>
</dbReference>
<dbReference type="InterPro" id="IPR036188">
    <property type="entry name" value="FAD/NAD-bd_sf"/>
</dbReference>
<comment type="caution">
    <text evidence="10">The sequence shown here is derived from an EMBL/GenBank/DDBJ whole genome shotgun (WGS) entry which is preliminary data.</text>
</comment>
<dbReference type="PANTHER" id="PTHR43876:SF7">
    <property type="entry name" value="UBIQUINONE BIOSYNTHESIS MONOOXYGENASE COQ6, MITOCHONDRIAL"/>
    <property type="match status" value="1"/>
</dbReference>
<dbReference type="InterPro" id="IPR051205">
    <property type="entry name" value="UbiH/COQ6_monooxygenase"/>
</dbReference>
<dbReference type="Pfam" id="PF01494">
    <property type="entry name" value="FAD_binding_3"/>
    <property type="match status" value="1"/>
</dbReference>
<keyword evidence="5" id="KW-0274">FAD</keyword>
<evidence type="ECO:0000256" key="3">
    <source>
        <dbReference type="ARBA" id="ARBA00005349"/>
    </source>
</evidence>
<dbReference type="FunFam" id="3.50.50.60:FF:000021">
    <property type="entry name" value="Ubiquinone biosynthesis monooxygenase COQ6"/>
    <property type="match status" value="1"/>
</dbReference>
<comment type="pathway">
    <text evidence="2">Cofactor biosynthesis; ubiquinone biosynthesis.</text>
</comment>
<dbReference type="STRING" id="295108.HT99x_00653"/>
<name>A0A0Q9YXG8_9GAMM</name>
<evidence type="ECO:0000259" key="9">
    <source>
        <dbReference type="Pfam" id="PF01494"/>
    </source>
</evidence>
<feature type="domain" description="FAD-binding" evidence="9">
    <location>
        <begin position="3"/>
        <end position="344"/>
    </location>
</feature>
<dbReference type="RefSeq" id="WP_075065293.1">
    <property type="nucleotide sequence ID" value="NZ_LKAJ02000001.1"/>
</dbReference>
<keyword evidence="11" id="KW-0830">Ubiquinone</keyword>
<dbReference type="InterPro" id="IPR018168">
    <property type="entry name" value="Ubi_Hdrlase_CS"/>
</dbReference>
<dbReference type="InterPro" id="IPR010971">
    <property type="entry name" value="UbiH/COQ6"/>
</dbReference>
<dbReference type="EMBL" id="LKAJ02000001">
    <property type="protein sequence ID" value="MCS5712565.1"/>
    <property type="molecule type" value="Genomic_DNA"/>
</dbReference>
<dbReference type="GO" id="GO:0110142">
    <property type="term" value="C:ubiquinone biosynthesis complex"/>
    <property type="evidence" value="ECO:0007669"/>
    <property type="project" value="UniProtKB-ARBA"/>
</dbReference>
<accession>A0A0Q9YXG8</accession>
<dbReference type="PANTHER" id="PTHR43876">
    <property type="entry name" value="UBIQUINONE BIOSYNTHESIS MONOOXYGENASE COQ6, MITOCHONDRIAL"/>
    <property type="match status" value="1"/>
</dbReference>
<keyword evidence="4" id="KW-0285">Flavoprotein</keyword>
<dbReference type="GO" id="GO:0071949">
    <property type="term" value="F:FAD binding"/>
    <property type="evidence" value="ECO:0007669"/>
    <property type="project" value="InterPro"/>
</dbReference>
<dbReference type="AlphaFoldDB" id="A0A0Q9YXG8"/>
<dbReference type="PRINTS" id="PR00420">
    <property type="entry name" value="RNGMNOXGNASE"/>
</dbReference>